<dbReference type="NCBIfam" id="TIGR00005">
    <property type="entry name" value="rluA_subfam"/>
    <property type="match status" value="1"/>
</dbReference>
<evidence type="ECO:0000256" key="3">
    <source>
        <dbReference type="RuleBase" id="RU362028"/>
    </source>
</evidence>
<dbReference type="Proteomes" id="UP001595817">
    <property type="component" value="Unassembled WGS sequence"/>
</dbReference>
<dbReference type="PANTHER" id="PTHR21600">
    <property type="entry name" value="MITOCHONDRIAL RNA PSEUDOURIDINE SYNTHASE"/>
    <property type="match status" value="1"/>
</dbReference>
<evidence type="ECO:0000313" key="5">
    <source>
        <dbReference type="EMBL" id="MFC4411581.1"/>
    </source>
</evidence>
<feature type="domain" description="Pseudouridine synthase RsuA/RluA-like" evidence="4">
    <location>
        <begin position="87"/>
        <end position="236"/>
    </location>
</feature>
<comment type="function">
    <text evidence="3">Responsible for synthesis of pseudouridine from uracil.</text>
</comment>
<accession>A0ABV8X719</accession>
<dbReference type="EC" id="5.4.99.-" evidence="3"/>
<comment type="caution">
    <text evidence="5">The sequence shown here is derived from an EMBL/GenBank/DDBJ whole genome shotgun (WGS) entry which is preliminary data.</text>
</comment>
<dbReference type="InterPro" id="IPR006225">
    <property type="entry name" value="PsdUridine_synth_RluC/D"/>
</dbReference>
<dbReference type="InterPro" id="IPR006224">
    <property type="entry name" value="PsdUridine_synth_RluA-like_CS"/>
</dbReference>
<evidence type="ECO:0000259" key="4">
    <source>
        <dbReference type="Pfam" id="PF00849"/>
    </source>
</evidence>
<reference evidence="6" key="1">
    <citation type="journal article" date="2019" name="Int. J. Syst. Evol. Microbiol.">
        <title>The Global Catalogue of Microorganisms (GCM) 10K type strain sequencing project: providing services to taxonomists for standard genome sequencing and annotation.</title>
        <authorList>
            <consortium name="The Broad Institute Genomics Platform"/>
            <consortium name="The Broad Institute Genome Sequencing Center for Infectious Disease"/>
            <person name="Wu L."/>
            <person name="Ma J."/>
        </authorList>
    </citation>
    <scope>NUCLEOTIDE SEQUENCE [LARGE SCALE GENOMIC DNA]</scope>
    <source>
        <strain evidence="6">CCUG 59778</strain>
    </source>
</reference>
<dbReference type="PROSITE" id="PS01129">
    <property type="entry name" value="PSI_RLU"/>
    <property type="match status" value="1"/>
</dbReference>
<dbReference type="Pfam" id="PF00849">
    <property type="entry name" value="PseudoU_synth_2"/>
    <property type="match status" value="1"/>
</dbReference>
<evidence type="ECO:0000256" key="2">
    <source>
        <dbReference type="ARBA" id="ARBA00010876"/>
    </source>
</evidence>
<dbReference type="InterPro" id="IPR006145">
    <property type="entry name" value="PsdUridine_synth_RsuA/RluA"/>
</dbReference>
<evidence type="ECO:0000256" key="1">
    <source>
        <dbReference type="ARBA" id="ARBA00000073"/>
    </source>
</evidence>
<sequence>MFEKWTYKLNESMTIEQLLREKWMVSRKAIHEMRMAKSITNLSGEPLRWNEPLPPGTELTFHLPDASSSYIPEEECKLTIIFEDEHCLVVSKPKGMPTHPNAPNETGTAMNEVMAYIKNYGGEYAEHAHRLDSGTSGLLLIAKHPIAKGVFDRMLEEKKIVRTYEAEVKGQLKKDEGTVNAAIGRDRHHPTRRRVSPSGQNAITHFRKIKVLKDSTIVHVTLETGRTHQIRVHMSHIGHPIIGDTLYGGPAQPDGYRLHAFKLEFIHPFTGKHLVIEDMKKQ</sequence>
<evidence type="ECO:0000313" key="6">
    <source>
        <dbReference type="Proteomes" id="UP001595817"/>
    </source>
</evidence>
<protein>
    <recommendedName>
        <fullName evidence="3">Pseudouridine synthase</fullName>
        <ecNumber evidence="3">5.4.99.-</ecNumber>
    </recommendedName>
</protein>
<comment type="catalytic activity">
    <reaction evidence="1 3">
        <text>a uridine in RNA = a pseudouridine in RNA</text>
        <dbReference type="Rhea" id="RHEA:48348"/>
        <dbReference type="Rhea" id="RHEA-COMP:12068"/>
        <dbReference type="Rhea" id="RHEA-COMP:12069"/>
        <dbReference type="ChEBI" id="CHEBI:65314"/>
        <dbReference type="ChEBI" id="CHEBI:65315"/>
    </reaction>
</comment>
<dbReference type="RefSeq" id="WP_378156678.1">
    <property type="nucleotide sequence ID" value="NZ_JBHSEC010000020.1"/>
</dbReference>
<comment type="similarity">
    <text evidence="2 3">Belongs to the pseudouridine synthase RluA family.</text>
</comment>
<dbReference type="InterPro" id="IPR020103">
    <property type="entry name" value="PsdUridine_synth_cat_dom_sf"/>
</dbReference>
<dbReference type="Gene3D" id="3.30.2350.10">
    <property type="entry name" value="Pseudouridine synthase"/>
    <property type="match status" value="1"/>
</dbReference>
<gene>
    <name evidence="5" type="ORF">ACFOZY_14230</name>
</gene>
<keyword evidence="3 5" id="KW-0413">Isomerase</keyword>
<dbReference type="SUPFAM" id="SSF55120">
    <property type="entry name" value="Pseudouridine synthase"/>
    <property type="match status" value="1"/>
</dbReference>
<organism evidence="5 6">
    <name type="scientific">Chungangia koreensis</name>
    <dbReference type="NCBI Taxonomy" id="752657"/>
    <lineage>
        <taxon>Bacteria</taxon>
        <taxon>Bacillati</taxon>
        <taxon>Bacillota</taxon>
        <taxon>Bacilli</taxon>
        <taxon>Lactobacillales</taxon>
        <taxon>Chungangia</taxon>
    </lineage>
</organism>
<dbReference type="InterPro" id="IPR050188">
    <property type="entry name" value="RluA_PseudoU_synthase"/>
</dbReference>
<name>A0ABV8X719_9LACT</name>
<dbReference type="PANTHER" id="PTHR21600:SF71">
    <property type="entry name" value="PSEUDOURIDINE SYNTHASE"/>
    <property type="match status" value="1"/>
</dbReference>
<dbReference type="CDD" id="cd02869">
    <property type="entry name" value="PseudoU_synth_RluA_like"/>
    <property type="match status" value="1"/>
</dbReference>
<proteinExistence type="inferred from homology"/>
<keyword evidence="6" id="KW-1185">Reference proteome</keyword>
<dbReference type="GO" id="GO:0016853">
    <property type="term" value="F:isomerase activity"/>
    <property type="evidence" value="ECO:0007669"/>
    <property type="project" value="UniProtKB-KW"/>
</dbReference>
<dbReference type="EMBL" id="JBHSEC010000020">
    <property type="protein sequence ID" value="MFC4411581.1"/>
    <property type="molecule type" value="Genomic_DNA"/>
</dbReference>